<dbReference type="OrthoDB" id="2316176at2759"/>
<dbReference type="PROSITE" id="PS50181">
    <property type="entry name" value="FBOX"/>
    <property type="match status" value="1"/>
</dbReference>
<comment type="caution">
    <text evidence="2">The sequence shown here is derived from an EMBL/GenBank/DDBJ whole genome shotgun (WGS) entry which is preliminary data.</text>
</comment>
<dbReference type="Gene3D" id="1.20.1280.50">
    <property type="match status" value="1"/>
</dbReference>
<dbReference type="Proteomes" id="UP000789831">
    <property type="component" value="Unassembled WGS sequence"/>
</dbReference>
<dbReference type="AlphaFoldDB" id="A0A9N9EZU3"/>
<evidence type="ECO:0000313" key="2">
    <source>
        <dbReference type="EMBL" id="CAG8500027.1"/>
    </source>
</evidence>
<evidence type="ECO:0000313" key="3">
    <source>
        <dbReference type="Proteomes" id="UP000789831"/>
    </source>
</evidence>
<evidence type="ECO:0000259" key="1">
    <source>
        <dbReference type="PROSITE" id="PS50181"/>
    </source>
</evidence>
<dbReference type="EMBL" id="CAJVPL010000463">
    <property type="protein sequence ID" value="CAG8500027.1"/>
    <property type="molecule type" value="Genomic_DNA"/>
</dbReference>
<dbReference type="SUPFAM" id="SSF81383">
    <property type="entry name" value="F-box domain"/>
    <property type="match status" value="1"/>
</dbReference>
<feature type="domain" description="F-box" evidence="1">
    <location>
        <begin position="24"/>
        <end position="76"/>
    </location>
</feature>
<dbReference type="Pfam" id="PF12937">
    <property type="entry name" value="F-box-like"/>
    <property type="match status" value="1"/>
</dbReference>
<name>A0A9N9EZU3_9GLOM</name>
<dbReference type="InterPro" id="IPR036047">
    <property type="entry name" value="F-box-like_dom_sf"/>
</dbReference>
<proteinExistence type="predicted"/>
<gene>
    <name evidence="2" type="ORF">AGERDE_LOCUS4198</name>
</gene>
<dbReference type="InterPro" id="IPR001810">
    <property type="entry name" value="F-box_dom"/>
</dbReference>
<accession>A0A9N9EZU3</accession>
<keyword evidence="3" id="KW-1185">Reference proteome</keyword>
<sequence length="267" mass="31453">MSKQKKSKLIHTENQEKNVPLINTNSFVSVPPEIFIDVCKYLPPIDLLSLAQVCRLFNAYLASDESTSTQLIWRQSRFNFLPCYSVPPPDNFSEREYLRLIVEKGCQRCENRRVNSYWINWSFLARCCCRCFNTNLCLKETLEQDYNIPHKVIEVLPTRSTRDISIYFKPIAKKIYRQYLELSDEKDKLLFLERQRKIRSQLETTQSLRSANEISHKNSMALNALRQREIRREAIKQRVSAMINEQKEDGSLKWNAKSCMAVVEKKT</sequence>
<protein>
    <submittedName>
        <fullName evidence="2">12585_t:CDS:1</fullName>
    </submittedName>
</protein>
<dbReference type="SMART" id="SM00256">
    <property type="entry name" value="FBOX"/>
    <property type="match status" value="1"/>
</dbReference>
<organism evidence="2 3">
    <name type="scientific">Ambispora gerdemannii</name>
    <dbReference type="NCBI Taxonomy" id="144530"/>
    <lineage>
        <taxon>Eukaryota</taxon>
        <taxon>Fungi</taxon>
        <taxon>Fungi incertae sedis</taxon>
        <taxon>Mucoromycota</taxon>
        <taxon>Glomeromycotina</taxon>
        <taxon>Glomeromycetes</taxon>
        <taxon>Archaeosporales</taxon>
        <taxon>Ambisporaceae</taxon>
        <taxon>Ambispora</taxon>
    </lineage>
</organism>
<reference evidence="2" key="1">
    <citation type="submission" date="2021-06" db="EMBL/GenBank/DDBJ databases">
        <authorList>
            <person name="Kallberg Y."/>
            <person name="Tangrot J."/>
            <person name="Rosling A."/>
        </authorList>
    </citation>
    <scope>NUCLEOTIDE SEQUENCE</scope>
    <source>
        <strain evidence="2">MT106</strain>
    </source>
</reference>